<name>A0A418YH13_9GAMM</name>
<organism evidence="5 6">
    <name type="scientific">Motilimonas pumila</name>
    <dbReference type="NCBI Taxonomy" id="2303987"/>
    <lineage>
        <taxon>Bacteria</taxon>
        <taxon>Pseudomonadati</taxon>
        <taxon>Pseudomonadota</taxon>
        <taxon>Gammaproteobacteria</taxon>
        <taxon>Alteromonadales</taxon>
        <taxon>Alteromonadales genera incertae sedis</taxon>
        <taxon>Motilimonas</taxon>
    </lineage>
</organism>
<evidence type="ECO:0000256" key="4">
    <source>
        <dbReference type="ARBA" id="ARBA00023160"/>
    </source>
</evidence>
<reference evidence="5 6" key="2">
    <citation type="submission" date="2019-01" db="EMBL/GenBank/DDBJ databases">
        <title>Motilimonas pumilus sp. nov., isolated from the gut of sea cucumber (Apostichopus japonicus).</title>
        <authorList>
            <person name="Wang F.-Q."/>
            <person name="Ren L.-H."/>
            <person name="Lin Y.-W."/>
            <person name="Sun G.-H."/>
            <person name="Du Z.-J."/>
            <person name="Zhao J.-X."/>
            <person name="Liu X.-J."/>
            <person name="Liu L.-J."/>
        </authorList>
    </citation>
    <scope>NUCLEOTIDE SEQUENCE [LARGE SCALE GENOMIC DNA]</scope>
    <source>
        <strain evidence="5 6">PLHSC7-2</strain>
    </source>
</reference>
<evidence type="ECO:0000256" key="3">
    <source>
        <dbReference type="ARBA" id="ARBA00023098"/>
    </source>
</evidence>
<dbReference type="GO" id="GO:0008770">
    <property type="term" value="F:[acyl-carrier-protein] phosphodiesterase activity"/>
    <property type="evidence" value="ECO:0007669"/>
    <property type="project" value="InterPro"/>
</dbReference>
<protein>
    <submittedName>
        <fullName evidence="5">DUF479 domain-containing protein</fullName>
    </submittedName>
</protein>
<dbReference type="InterPro" id="IPR007431">
    <property type="entry name" value="ACP_PD"/>
</dbReference>
<sequence length="199" mass="23185">MNFVAHAHLAGTEPEIIAGSVVGEYIKGSQLDHLPNTFVAGVRLHRATDVHTDQHPWVKQCITSVPAQHRRFAGIVLDIWFDHLLIKHWSVFSNQDFITFTEQTYRHITPYIHLTKDKHQVILQRMKQYNWFNAYRRPQGVQGACERLQQRLKGRADLVGIFQLVANDDNIRQGFEAFYRDQLAFCHQWREQNITPGEA</sequence>
<dbReference type="EMBL" id="QZCH01000004">
    <property type="protein sequence ID" value="RJG49391.1"/>
    <property type="molecule type" value="Genomic_DNA"/>
</dbReference>
<keyword evidence="3" id="KW-0443">Lipid metabolism</keyword>
<dbReference type="AlphaFoldDB" id="A0A418YH13"/>
<keyword evidence="1" id="KW-0444">Lipid biosynthesis</keyword>
<evidence type="ECO:0000313" key="6">
    <source>
        <dbReference type="Proteomes" id="UP000283255"/>
    </source>
</evidence>
<proteinExistence type="predicted"/>
<dbReference type="PANTHER" id="PTHR38764:SF1">
    <property type="entry name" value="ACYL CARRIER PROTEIN PHOSPHODIESTERASE"/>
    <property type="match status" value="1"/>
</dbReference>
<keyword evidence="4" id="KW-0275">Fatty acid biosynthesis</keyword>
<dbReference type="Proteomes" id="UP000283255">
    <property type="component" value="Unassembled WGS sequence"/>
</dbReference>
<accession>A0A418YH13</accession>
<reference evidence="5 6" key="1">
    <citation type="submission" date="2018-09" db="EMBL/GenBank/DDBJ databases">
        <authorList>
            <person name="Wang F."/>
        </authorList>
    </citation>
    <scope>NUCLEOTIDE SEQUENCE [LARGE SCALE GENOMIC DNA]</scope>
    <source>
        <strain evidence="5 6">PLHSC7-2</strain>
    </source>
</reference>
<dbReference type="Pfam" id="PF04336">
    <property type="entry name" value="ACP_PD"/>
    <property type="match status" value="1"/>
</dbReference>
<evidence type="ECO:0000256" key="2">
    <source>
        <dbReference type="ARBA" id="ARBA00022801"/>
    </source>
</evidence>
<gene>
    <name evidence="5" type="ORF">D1Z90_05370</name>
</gene>
<keyword evidence="6" id="KW-1185">Reference proteome</keyword>
<keyword evidence="2" id="KW-0378">Hydrolase</keyword>
<dbReference type="OrthoDB" id="8442777at2"/>
<evidence type="ECO:0000256" key="1">
    <source>
        <dbReference type="ARBA" id="ARBA00022516"/>
    </source>
</evidence>
<keyword evidence="4" id="KW-0276">Fatty acid metabolism</keyword>
<dbReference type="PANTHER" id="PTHR38764">
    <property type="entry name" value="ACYL CARRIER PROTEIN PHOSPHODIESTERASE"/>
    <property type="match status" value="1"/>
</dbReference>
<dbReference type="RefSeq" id="WP_119909726.1">
    <property type="nucleotide sequence ID" value="NZ_QZCH01000004.1"/>
</dbReference>
<comment type="caution">
    <text evidence="5">The sequence shown here is derived from an EMBL/GenBank/DDBJ whole genome shotgun (WGS) entry which is preliminary data.</text>
</comment>
<evidence type="ECO:0000313" key="5">
    <source>
        <dbReference type="EMBL" id="RJG49391.1"/>
    </source>
</evidence>
<dbReference type="GO" id="GO:0006633">
    <property type="term" value="P:fatty acid biosynthetic process"/>
    <property type="evidence" value="ECO:0007669"/>
    <property type="project" value="UniProtKB-KW"/>
</dbReference>